<dbReference type="AlphaFoldDB" id="X1S710"/>
<evidence type="ECO:0000256" key="12">
    <source>
        <dbReference type="ARBA" id="ARBA00030800"/>
    </source>
</evidence>
<evidence type="ECO:0000256" key="9">
    <source>
        <dbReference type="ARBA" id="ARBA00023004"/>
    </source>
</evidence>
<evidence type="ECO:0000256" key="4">
    <source>
        <dbReference type="ARBA" id="ARBA00022485"/>
    </source>
</evidence>
<evidence type="ECO:0000256" key="6">
    <source>
        <dbReference type="ARBA" id="ARBA00022679"/>
    </source>
</evidence>
<comment type="subcellular location">
    <subcellularLocation>
        <location evidence="2">Cytoplasm</location>
    </subcellularLocation>
</comment>
<dbReference type="Gene3D" id="3.30.565.10">
    <property type="entry name" value="Histidine kinase-like ATPase, C-terminal domain"/>
    <property type="match status" value="1"/>
</dbReference>
<keyword evidence="7" id="KW-0479">Metal-binding</keyword>
<dbReference type="GO" id="GO:0051539">
    <property type="term" value="F:4 iron, 4 sulfur cluster binding"/>
    <property type="evidence" value="ECO:0007669"/>
    <property type="project" value="UniProtKB-KW"/>
</dbReference>
<keyword evidence="9" id="KW-0408">Iron</keyword>
<dbReference type="InterPro" id="IPR036890">
    <property type="entry name" value="HATPase_C_sf"/>
</dbReference>
<dbReference type="Pfam" id="PF02518">
    <property type="entry name" value="HATPase_c"/>
    <property type="match status" value="1"/>
</dbReference>
<dbReference type="GO" id="GO:0016020">
    <property type="term" value="C:membrane"/>
    <property type="evidence" value="ECO:0007669"/>
    <property type="project" value="InterPro"/>
</dbReference>
<evidence type="ECO:0000256" key="1">
    <source>
        <dbReference type="ARBA" id="ARBA00001966"/>
    </source>
</evidence>
<sequence>GVVVAFLSEQIARARKNLVARQQKLRSLALELSLAEERQRRRIASGLHDDVGQNLVLFKMKLADMRKKGTYTESIDEIYNQIDQIIQNTRTLTFDLSSPILYDLGLEAAVRQWLTTQLQEKHGLEYIFEDDKQPKPLEEDIRVSVFQAVKELLINVVKHSRASHVKVSIKKKGDKIQISVEDDGVGFAYTESNVAKSQGFGLFNICQRLDYIGGSVKIESQPGHGSRITLEAPLKSEG</sequence>
<dbReference type="PROSITE" id="PS50109">
    <property type="entry name" value="HIS_KIN"/>
    <property type="match status" value="1"/>
</dbReference>
<proteinExistence type="predicted"/>
<protein>
    <recommendedName>
        <fullName evidence="3">Oxygen sensor histidine kinase NreB</fullName>
    </recommendedName>
    <alternativeName>
        <fullName evidence="12">Nitrogen regulation protein B</fullName>
    </alternativeName>
</protein>
<dbReference type="PANTHER" id="PTHR24421:SF58">
    <property type="entry name" value="SIGNAL TRANSDUCTION HISTIDINE-PROTEIN KINASE_PHOSPHATASE UHPB"/>
    <property type="match status" value="1"/>
</dbReference>
<evidence type="ECO:0000313" key="14">
    <source>
        <dbReference type="EMBL" id="GAI88832.1"/>
    </source>
</evidence>
<evidence type="ECO:0000256" key="8">
    <source>
        <dbReference type="ARBA" id="ARBA00022777"/>
    </source>
</evidence>
<comment type="cofactor">
    <cofactor evidence="1">
        <name>[4Fe-4S] cluster</name>
        <dbReference type="ChEBI" id="CHEBI:49883"/>
    </cofactor>
</comment>
<organism evidence="14">
    <name type="scientific">marine sediment metagenome</name>
    <dbReference type="NCBI Taxonomy" id="412755"/>
    <lineage>
        <taxon>unclassified sequences</taxon>
        <taxon>metagenomes</taxon>
        <taxon>ecological metagenomes</taxon>
    </lineage>
</organism>
<dbReference type="InterPro" id="IPR004358">
    <property type="entry name" value="Sig_transdc_His_kin-like_C"/>
</dbReference>
<keyword evidence="8" id="KW-0418">Kinase</keyword>
<gene>
    <name evidence="14" type="ORF">S12H4_37922</name>
</gene>
<dbReference type="CDD" id="cd16917">
    <property type="entry name" value="HATPase_UhpB-NarQ-NarX-like"/>
    <property type="match status" value="1"/>
</dbReference>
<dbReference type="GO" id="GO:0046872">
    <property type="term" value="F:metal ion binding"/>
    <property type="evidence" value="ECO:0007669"/>
    <property type="project" value="UniProtKB-KW"/>
</dbReference>
<dbReference type="PANTHER" id="PTHR24421">
    <property type="entry name" value="NITRATE/NITRITE SENSOR PROTEIN NARX-RELATED"/>
    <property type="match status" value="1"/>
</dbReference>
<feature type="domain" description="Histidine kinase" evidence="13">
    <location>
        <begin position="147"/>
        <end position="236"/>
    </location>
</feature>
<evidence type="ECO:0000256" key="10">
    <source>
        <dbReference type="ARBA" id="ARBA00023014"/>
    </source>
</evidence>
<name>X1S710_9ZZZZ</name>
<comment type="function">
    <text evidence="11">Member of the two-component regulatory system NreB/NreC involved in the control of dissimilatory nitrate/nitrite reduction in response to oxygen. NreB functions as a direct oxygen sensor histidine kinase which is autophosphorylated, in the absence of oxygen, probably at the conserved histidine residue, and transfers its phosphate group probably to a conserved aspartate residue of NreC. NreB/NreC activates the expression of the nitrate (narGHJI) and nitrite (nir) reductase operons, as well as the putative nitrate transporter gene narT.</text>
</comment>
<dbReference type="InterPro" id="IPR005467">
    <property type="entry name" value="His_kinase_dom"/>
</dbReference>
<dbReference type="GO" id="GO:0000155">
    <property type="term" value="F:phosphorelay sensor kinase activity"/>
    <property type="evidence" value="ECO:0007669"/>
    <property type="project" value="InterPro"/>
</dbReference>
<feature type="non-terminal residue" evidence="14">
    <location>
        <position position="1"/>
    </location>
</feature>
<evidence type="ECO:0000256" key="11">
    <source>
        <dbReference type="ARBA" id="ARBA00024827"/>
    </source>
</evidence>
<evidence type="ECO:0000256" key="5">
    <source>
        <dbReference type="ARBA" id="ARBA00022490"/>
    </source>
</evidence>
<evidence type="ECO:0000256" key="2">
    <source>
        <dbReference type="ARBA" id="ARBA00004496"/>
    </source>
</evidence>
<evidence type="ECO:0000259" key="13">
    <source>
        <dbReference type="PROSITE" id="PS50109"/>
    </source>
</evidence>
<accession>X1S710</accession>
<dbReference type="PRINTS" id="PR00344">
    <property type="entry name" value="BCTRLSENSOR"/>
</dbReference>
<keyword evidence="6" id="KW-0808">Transferase</keyword>
<dbReference type="InterPro" id="IPR003594">
    <property type="entry name" value="HATPase_dom"/>
</dbReference>
<keyword evidence="5" id="KW-0963">Cytoplasm</keyword>
<dbReference type="Pfam" id="PF07730">
    <property type="entry name" value="HisKA_3"/>
    <property type="match status" value="1"/>
</dbReference>
<dbReference type="GO" id="GO:0046983">
    <property type="term" value="F:protein dimerization activity"/>
    <property type="evidence" value="ECO:0007669"/>
    <property type="project" value="InterPro"/>
</dbReference>
<dbReference type="InterPro" id="IPR011712">
    <property type="entry name" value="Sig_transdc_His_kin_sub3_dim/P"/>
</dbReference>
<dbReference type="Gene3D" id="1.20.5.1930">
    <property type="match status" value="1"/>
</dbReference>
<dbReference type="GO" id="GO:0005737">
    <property type="term" value="C:cytoplasm"/>
    <property type="evidence" value="ECO:0007669"/>
    <property type="project" value="UniProtKB-SubCell"/>
</dbReference>
<dbReference type="SUPFAM" id="SSF55874">
    <property type="entry name" value="ATPase domain of HSP90 chaperone/DNA topoisomerase II/histidine kinase"/>
    <property type="match status" value="1"/>
</dbReference>
<dbReference type="EMBL" id="BARW01022776">
    <property type="protein sequence ID" value="GAI88832.1"/>
    <property type="molecule type" value="Genomic_DNA"/>
</dbReference>
<keyword evidence="4" id="KW-0004">4Fe-4S</keyword>
<dbReference type="InterPro" id="IPR050482">
    <property type="entry name" value="Sensor_HK_TwoCompSys"/>
</dbReference>
<dbReference type="SMART" id="SM00387">
    <property type="entry name" value="HATPase_c"/>
    <property type="match status" value="1"/>
</dbReference>
<evidence type="ECO:0000256" key="7">
    <source>
        <dbReference type="ARBA" id="ARBA00022723"/>
    </source>
</evidence>
<evidence type="ECO:0000256" key="3">
    <source>
        <dbReference type="ARBA" id="ARBA00017322"/>
    </source>
</evidence>
<keyword evidence="10" id="KW-0411">Iron-sulfur</keyword>
<comment type="caution">
    <text evidence="14">The sequence shown here is derived from an EMBL/GenBank/DDBJ whole genome shotgun (WGS) entry which is preliminary data.</text>
</comment>
<reference evidence="14" key="1">
    <citation type="journal article" date="2014" name="Front. Microbiol.">
        <title>High frequency of phylogenetically diverse reductive dehalogenase-homologous genes in deep subseafloor sedimentary metagenomes.</title>
        <authorList>
            <person name="Kawai M."/>
            <person name="Futagami T."/>
            <person name="Toyoda A."/>
            <person name="Takaki Y."/>
            <person name="Nishi S."/>
            <person name="Hori S."/>
            <person name="Arai W."/>
            <person name="Tsubouchi T."/>
            <person name="Morono Y."/>
            <person name="Uchiyama I."/>
            <person name="Ito T."/>
            <person name="Fujiyama A."/>
            <person name="Inagaki F."/>
            <person name="Takami H."/>
        </authorList>
    </citation>
    <scope>NUCLEOTIDE SEQUENCE</scope>
    <source>
        <strain evidence="14">Expedition CK06-06</strain>
    </source>
</reference>